<dbReference type="AlphaFoldDB" id="A0A8H6M1U8"/>
<reference evidence="1 2" key="1">
    <citation type="submission" date="2020-07" db="EMBL/GenBank/DDBJ databases">
        <title>Comparative genomics of pyrophilous fungi reveals a link between fire events and developmental genes.</title>
        <authorList>
            <consortium name="DOE Joint Genome Institute"/>
            <person name="Steindorff A.S."/>
            <person name="Carver A."/>
            <person name="Calhoun S."/>
            <person name="Stillman K."/>
            <person name="Liu H."/>
            <person name="Lipzen A."/>
            <person name="Pangilinan J."/>
            <person name="Labutti K."/>
            <person name="Bruns T.D."/>
            <person name="Grigoriev I.V."/>
        </authorList>
    </citation>
    <scope>NUCLEOTIDE SEQUENCE [LARGE SCALE GENOMIC DNA]</scope>
    <source>
        <strain evidence="1 2">CBS 144469</strain>
    </source>
</reference>
<comment type="caution">
    <text evidence="1">The sequence shown here is derived from an EMBL/GenBank/DDBJ whole genome shotgun (WGS) entry which is preliminary data.</text>
</comment>
<accession>A0A8H6M1U8</accession>
<proteinExistence type="predicted"/>
<keyword evidence="2" id="KW-1185">Reference proteome</keyword>
<sequence length="363" mass="40054">MNAGARARLSFLAVRVHIATKAMCQSALRNVRNLRGNQEGIRHGGLAGGWSNAYGVRGSGCATQGKIKRIRRKVKLQSKRVSRQLSGRVMVHTSHQKRRDRRLLHRNDSGERRGCEHAKWLATMGVGPSSSMINVRRLFDGNRSGESRGRANTRWLASKRGIGHGRTYGIAIPGCECDGLTSDVEDATDRLPASSDVSHTQTPTSLHTYRSLESLNGEYTMYRFPVAGDSDVGGLEHWVPWIIFGTWTTIAKSQQNDFPREPLRERVLISVFSSGEHRLEIVLGVPGEPSAENGIHRPDDRRTESLGLLLVAKSICIFFRGTGTSTSRREDATDRVPARALVYVSGGRVVFQRKCLPMGTDGG</sequence>
<evidence type="ECO:0000313" key="1">
    <source>
        <dbReference type="EMBL" id="KAF6749166.1"/>
    </source>
</evidence>
<gene>
    <name evidence="1" type="ORF">DFP72DRAFT_852776</name>
</gene>
<organism evidence="1 2">
    <name type="scientific">Ephemerocybe angulata</name>
    <dbReference type="NCBI Taxonomy" id="980116"/>
    <lineage>
        <taxon>Eukaryota</taxon>
        <taxon>Fungi</taxon>
        <taxon>Dikarya</taxon>
        <taxon>Basidiomycota</taxon>
        <taxon>Agaricomycotina</taxon>
        <taxon>Agaricomycetes</taxon>
        <taxon>Agaricomycetidae</taxon>
        <taxon>Agaricales</taxon>
        <taxon>Agaricineae</taxon>
        <taxon>Psathyrellaceae</taxon>
        <taxon>Ephemerocybe</taxon>
    </lineage>
</organism>
<dbReference type="EMBL" id="JACGCI010000065">
    <property type="protein sequence ID" value="KAF6749166.1"/>
    <property type="molecule type" value="Genomic_DNA"/>
</dbReference>
<protein>
    <submittedName>
        <fullName evidence="1">Uncharacterized protein</fullName>
    </submittedName>
</protein>
<evidence type="ECO:0000313" key="2">
    <source>
        <dbReference type="Proteomes" id="UP000521943"/>
    </source>
</evidence>
<dbReference type="Proteomes" id="UP000521943">
    <property type="component" value="Unassembled WGS sequence"/>
</dbReference>
<name>A0A8H6M1U8_9AGAR</name>